<keyword evidence="4 6" id="KW-1133">Transmembrane helix</keyword>
<dbReference type="PANTHER" id="PTHR33885:SF3">
    <property type="entry name" value="PHAGE SHOCK PROTEIN C"/>
    <property type="match status" value="1"/>
</dbReference>
<dbReference type="RefSeq" id="WP_252112532.1">
    <property type="nucleotide sequence ID" value="NZ_JAMSHT010000001.1"/>
</dbReference>
<keyword evidence="5 6" id="KW-0472">Membrane</keyword>
<dbReference type="InterPro" id="IPR052027">
    <property type="entry name" value="PspC"/>
</dbReference>
<comment type="caution">
    <text evidence="8">The sequence shown here is derived from an EMBL/GenBank/DDBJ whole genome shotgun (WGS) entry which is preliminary data.</text>
</comment>
<evidence type="ECO:0000313" key="8">
    <source>
        <dbReference type="EMBL" id="MCM8556919.1"/>
    </source>
</evidence>
<dbReference type="EMBL" id="JAMSHT010000001">
    <property type="protein sequence ID" value="MCM8556919.1"/>
    <property type="molecule type" value="Genomic_DNA"/>
</dbReference>
<proteinExistence type="predicted"/>
<feature type="transmembrane region" description="Helical" evidence="6">
    <location>
        <begin position="40"/>
        <end position="64"/>
    </location>
</feature>
<dbReference type="InterPro" id="IPR007168">
    <property type="entry name" value="Phageshock_PspC_N"/>
</dbReference>
<dbReference type="PANTHER" id="PTHR33885">
    <property type="entry name" value="PHAGE SHOCK PROTEIN C"/>
    <property type="match status" value="1"/>
</dbReference>
<dbReference type="Proteomes" id="UP001155128">
    <property type="component" value="Unassembled WGS sequence"/>
</dbReference>
<evidence type="ECO:0000256" key="5">
    <source>
        <dbReference type="ARBA" id="ARBA00023136"/>
    </source>
</evidence>
<sequence>MMANEPRQTKFYKDKRNGQIMGVCAGLADYTGVDVTLMRIMVAFAIFMSGGSALLLYLIAGIVAQNRPADLTYSDEEDEKFWRGVRVSPKKSARRINSQFRELDRRLADIESYVTNENRVLARQIDELR</sequence>
<dbReference type="AlphaFoldDB" id="A0A9X2EKA3"/>
<evidence type="ECO:0000256" key="2">
    <source>
        <dbReference type="ARBA" id="ARBA00022475"/>
    </source>
</evidence>
<dbReference type="Pfam" id="PF04024">
    <property type="entry name" value="PspC"/>
    <property type="match status" value="1"/>
</dbReference>
<accession>A0A9X2EKA3</accession>
<keyword evidence="9" id="KW-1185">Reference proteome</keyword>
<evidence type="ECO:0000313" key="9">
    <source>
        <dbReference type="Proteomes" id="UP001155128"/>
    </source>
</evidence>
<dbReference type="GO" id="GO:0005886">
    <property type="term" value="C:plasma membrane"/>
    <property type="evidence" value="ECO:0007669"/>
    <property type="project" value="UniProtKB-SubCell"/>
</dbReference>
<dbReference type="NCBIfam" id="TIGR02978">
    <property type="entry name" value="phageshock_pspC"/>
    <property type="match status" value="1"/>
</dbReference>
<gene>
    <name evidence="8" type="primary">pspC</name>
    <name evidence="8" type="ORF">NDO55_03695</name>
</gene>
<feature type="domain" description="Phage shock protein PspC N-terminal" evidence="7">
    <location>
        <begin position="10"/>
        <end position="64"/>
    </location>
</feature>
<dbReference type="InterPro" id="IPR014320">
    <property type="entry name" value="Phageshock_PspC"/>
</dbReference>
<evidence type="ECO:0000259" key="7">
    <source>
        <dbReference type="Pfam" id="PF04024"/>
    </source>
</evidence>
<organism evidence="8 9">
    <name type="scientific">Sphingomicrobium sediminis</name>
    <dbReference type="NCBI Taxonomy" id="2950949"/>
    <lineage>
        <taxon>Bacteria</taxon>
        <taxon>Pseudomonadati</taxon>
        <taxon>Pseudomonadota</taxon>
        <taxon>Alphaproteobacteria</taxon>
        <taxon>Sphingomonadales</taxon>
        <taxon>Sphingomonadaceae</taxon>
        <taxon>Sphingomicrobium</taxon>
    </lineage>
</organism>
<keyword evidence="2" id="KW-1003">Cell membrane</keyword>
<comment type="subcellular location">
    <subcellularLocation>
        <location evidence="1">Cell membrane</location>
        <topology evidence="1">Single-pass membrane protein</topology>
    </subcellularLocation>
</comment>
<evidence type="ECO:0000256" key="4">
    <source>
        <dbReference type="ARBA" id="ARBA00022989"/>
    </source>
</evidence>
<evidence type="ECO:0000256" key="1">
    <source>
        <dbReference type="ARBA" id="ARBA00004162"/>
    </source>
</evidence>
<name>A0A9X2EKA3_9SPHN</name>
<keyword evidence="3 6" id="KW-0812">Transmembrane</keyword>
<evidence type="ECO:0000256" key="3">
    <source>
        <dbReference type="ARBA" id="ARBA00022692"/>
    </source>
</evidence>
<protein>
    <submittedName>
        <fullName evidence="8">Envelope stress response membrane protein PspC</fullName>
    </submittedName>
</protein>
<reference evidence="8" key="1">
    <citation type="submission" date="2022-06" db="EMBL/GenBank/DDBJ databases">
        <title>Sphingomicrobium sedimins sp. nov., a marine bacterium isolated from tidal flat.</title>
        <authorList>
            <person name="Kim C.-H."/>
            <person name="Yoo Y."/>
            <person name="Kim J.-J."/>
        </authorList>
    </citation>
    <scope>NUCLEOTIDE SEQUENCE</scope>
    <source>
        <strain evidence="8">GRR-S6-50</strain>
    </source>
</reference>
<evidence type="ECO:0000256" key="6">
    <source>
        <dbReference type="SAM" id="Phobius"/>
    </source>
</evidence>